<evidence type="ECO:0000313" key="4">
    <source>
        <dbReference type="Proteomes" id="UP000248484"/>
    </source>
</evidence>
<proteinExistence type="predicted"/>
<feature type="compositionally biased region" description="Acidic residues" evidence="2">
    <location>
        <begin position="962"/>
        <end position="971"/>
    </location>
</feature>
<dbReference type="GO" id="GO:0036064">
    <property type="term" value="C:ciliary basal body"/>
    <property type="evidence" value="ECO:0007669"/>
    <property type="project" value="TreeGrafter"/>
</dbReference>
<feature type="compositionally biased region" description="Polar residues" evidence="2">
    <location>
        <begin position="1844"/>
        <end position="1854"/>
    </location>
</feature>
<feature type="region of interest" description="Disordered" evidence="2">
    <location>
        <begin position="1"/>
        <end position="94"/>
    </location>
</feature>
<dbReference type="Proteomes" id="UP000248484">
    <property type="component" value="Chromosome 20"/>
</dbReference>
<feature type="compositionally biased region" description="Acidic residues" evidence="2">
    <location>
        <begin position="1794"/>
        <end position="1810"/>
    </location>
</feature>
<dbReference type="Pfam" id="PF15717">
    <property type="entry name" value="PCM1_C"/>
    <property type="match status" value="1"/>
</dbReference>
<feature type="region of interest" description="Disordered" evidence="2">
    <location>
        <begin position="111"/>
        <end position="139"/>
    </location>
</feature>
<dbReference type="CTD" id="5108"/>
<dbReference type="PANTHER" id="PTHR14164">
    <property type="entry name" value="PERICENTRIOLAR MATERIAL 1-RELATED"/>
    <property type="match status" value="1"/>
</dbReference>
<feature type="compositionally biased region" description="Polar residues" evidence="2">
    <location>
        <begin position="972"/>
        <end position="990"/>
    </location>
</feature>
<evidence type="ECO:0000313" key="5">
    <source>
        <dbReference type="RefSeq" id="XP_023987170.1"/>
    </source>
</evidence>
<accession>A0A2Y9TEA0</accession>
<name>A0A2Y9TEA0_PHYMC</name>
<feature type="compositionally biased region" description="Basic and acidic residues" evidence="2">
    <location>
        <begin position="1238"/>
        <end position="1247"/>
    </location>
</feature>
<feature type="region of interest" description="Disordered" evidence="2">
    <location>
        <begin position="567"/>
        <end position="590"/>
    </location>
</feature>
<feature type="compositionally biased region" description="Polar residues" evidence="2">
    <location>
        <begin position="1919"/>
        <end position="1929"/>
    </location>
</feature>
<feature type="compositionally biased region" description="Acidic residues" evidence="2">
    <location>
        <begin position="571"/>
        <end position="580"/>
    </location>
</feature>
<feature type="compositionally biased region" description="Acidic residues" evidence="2">
    <location>
        <begin position="1763"/>
        <end position="1773"/>
    </location>
</feature>
<feature type="compositionally biased region" description="Acidic residues" evidence="2">
    <location>
        <begin position="663"/>
        <end position="677"/>
    </location>
</feature>
<feature type="compositionally biased region" description="Polar residues" evidence="2">
    <location>
        <begin position="1778"/>
        <end position="1792"/>
    </location>
</feature>
<feature type="compositionally biased region" description="Polar residues" evidence="2">
    <location>
        <begin position="754"/>
        <end position="765"/>
    </location>
</feature>
<feature type="compositionally biased region" description="Polar residues" evidence="2">
    <location>
        <begin position="1198"/>
        <end position="1218"/>
    </location>
</feature>
<feature type="region of interest" description="Disordered" evidence="2">
    <location>
        <begin position="284"/>
        <end position="308"/>
    </location>
</feature>
<feature type="region of interest" description="Disordered" evidence="2">
    <location>
        <begin position="393"/>
        <end position="431"/>
    </location>
</feature>
<feature type="region of interest" description="Disordered" evidence="2">
    <location>
        <begin position="1916"/>
        <end position="1938"/>
    </location>
</feature>
<evidence type="ECO:0000256" key="2">
    <source>
        <dbReference type="SAM" id="MobiDB-lite"/>
    </source>
</evidence>
<feature type="compositionally biased region" description="Basic and acidic residues" evidence="2">
    <location>
        <begin position="1830"/>
        <end position="1843"/>
    </location>
</feature>
<feature type="region of interest" description="Disordered" evidence="2">
    <location>
        <begin position="1279"/>
        <end position="1354"/>
    </location>
</feature>
<feature type="region of interest" description="Disordered" evidence="2">
    <location>
        <begin position="464"/>
        <end position="536"/>
    </location>
</feature>
<sequence length="2021" mass="227538">MATGGGPFEEGVNGQDLPNWSNEGVDDRLNNMDWGGQQKKANRSSEKNKKKFGVESDKRVTNDISPESSPGVGRRRTKTPHTFPHSRYTTQMSVPEQAELEKLKQRINFSDLDQRSIGSDSQGRATAANNKRQLSENRKPFNFLPMQINTNKSKDAAVNPQKREMIGSAQCKELFASALSNDLLQNCQVSEEDGRGEPAMESSQIVSRLVQIRDYITKASSMREDLVEKNERSANVERLTHLIDHLKEQEKSYMKFLQKILARENEEEDVRTIDSAVGSGSVAESTSLNIDVQSEASDTTARDPQQEPMEEIENLKKQHDLLKRMLQQQEQLRALQGRQAALLALQHKAEQAIAVMDDSVVTETTGSLSGVSITSELNEELNDLIQRFHNQLRDSQPPAVPDNRRQAESLSLTREVSQSRNPSVSEHLPDEKVQLFSKMRVLQEKKQKMDKLLGELHTLRDEHLNNSSFVPSSASAQRSVDQRGTAAAPPAPAGLAPAVSGDSSSLTSSVPHPAASLVSQNQSENEGHPNPAEKLQKLNEVRKRLNELRELVHYYEQTSDMMTDAVNENTKEEETEESEYDSEHENSEPVTNIRNPQVAATWNEVNSNSNAQCVSNNRDGRSVNSNCEINNRSAANIRALNMPPSLDCRYNREREQGIHTAQGEDDEEEEEEAEDEAVSGASLSSHRSSLVDETPEDAEFEQKINRLMAAKQKLRQLQDLVALVQDDDTADQGVISANTSNLDDFYPAEEDTKQNANNTRGNTSKTQKDAGVNEKAREKFYEAKLQQQQRELKQLQEERKKLIEIQEKIQALQKACPDLQLSATSAGNCPTKKYMTAVTSTPTVNENEASTSKSAFEPDDSSVVDNELWSEMRRHEILREELRQRRKQLEALMAEHQRRQGLAETTSPVAVSLRSDGSENLCTPQQSRTEKTMATWGGSTQGALDEEGDEDGYLSEAIVRTDEEEEEEEQDASSNDNFSMYPPNSANHNPYNVKETKNRWKNNRPFSADGNYRPLARTRQQNISMQRQENLRWVSELSYVEEKEQWQEQINQLKKQLDFSVNICQTLMQDQQTLSCLLQTLLTGPYSVMPSNVASPQVHLIMHQLNQCYTQLTWQQNNVQRLKQMLNELMRQQNHPEKPGSKERVSNASHPPSPSLFCPFTFPAQPVNLFNLPGFTNFSSFAPGMNFSPLFPSNFGDFSQNMSTPTEQQQPLAQNPSGKTEYMAFPKPFESSSSVGAEKQRNPKQPEEEVENRTPWLYDQEGEVEKPFLKTGCAVSVEKTRNSNRKNQLDTSRRRRQFDEESLESFSSMPDPVDPTTVTKTFKSRKASAQASLASKDKTPKSKSKKRHSTQLKSRVKNIETGSDFSMFEALRDTIYSEVATLISQNESRPHFLIELFHELQLLNTDYLRQRALYALQDIVSRHISENHEQEGENIKSVNSGTWIASNSELTPSESLATTDDETFEKNFERETHKISEQNDADNASVMSVSSNFEPFATDDLGNTVIHLDQALARMREYERMKTEAESNTNVRCTCRIIEDEDGAAAPTTVDSLEAETPIIENHSSQQPVSEVSTVPCPRIDTQQLDRQIKAIMKEVIPFLKERMDEVCSSQLLTSVRRMVLTLTQQNDESKEFVKFFHKQLGSILQDSLAKFAGRKLKDCGEDLLVEISEVLFNELAFFKLMQDLDNNSITVKQRCKRKIEAAGVIQSYAKEAIRILEGDHGSPAGEIDDEDKDKDETETVKQTQTSEVYDGDRPKNVSSDVSDQEEDEESEECPVSINLSKAETQALTNYGSGEDENEDEEIEEFEEGPVDVQTSLQANTETTEENEHDDQVPQHDFEKSVESKNVPSEQEPATNKDDQDGTLVKPCYLNILENEQPLNSTVQKDAITTIDSSNQPNALPLPLTEIETLVPRVKEVKSAQQTPESSLAGSPDTESPVLVNDYEAESGNISQKSDEDDFVKVEDLPLKLTIYSEADLRKKMVEEEQRNHLSGEILCEMQTEELAGNSQTLKEPETVGAQST</sequence>
<feature type="compositionally biased region" description="Polar residues" evidence="2">
    <location>
        <begin position="408"/>
        <end position="424"/>
    </location>
</feature>
<dbReference type="GO" id="GO:1905515">
    <property type="term" value="P:non-motile cilium assembly"/>
    <property type="evidence" value="ECO:0007669"/>
    <property type="project" value="TreeGrafter"/>
</dbReference>
<feature type="compositionally biased region" description="Polar residues" evidence="2">
    <location>
        <begin position="918"/>
        <end position="927"/>
    </location>
</feature>
<feature type="coiled-coil region" evidence="1">
    <location>
        <begin position="778"/>
        <end position="815"/>
    </location>
</feature>
<dbReference type="GO" id="GO:0034451">
    <property type="term" value="C:centriolar satellite"/>
    <property type="evidence" value="ECO:0007669"/>
    <property type="project" value="TreeGrafter"/>
</dbReference>
<keyword evidence="1" id="KW-0175">Coiled coil</keyword>
<dbReference type="GO" id="GO:0071539">
    <property type="term" value="P:protein localization to centrosome"/>
    <property type="evidence" value="ECO:0007669"/>
    <property type="project" value="InterPro"/>
</dbReference>
<dbReference type="GO" id="GO:0034454">
    <property type="term" value="P:microtubule anchoring at centrosome"/>
    <property type="evidence" value="ECO:0007669"/>
    <property type="project" value="InterPro"/>
</dbReference>
<feature type="region of interest" description="Disordered" evidence="2">
    <location>
        <begin position="1198"/>
        <end position="1261"/>
    </location>
</feature>
<feature type="coiled-coil region" evidence="1">
    <location>
        <begin position="872"/>
        <end position="899"/>
    </location>
</feature>
<feature type="compositionally biased region" description="Low complexity" evidence="2">
    <location>
        <begin position="1310"/>
        <end position="1319"/>
    </location>
</feature>
<feature type="compositionally biased region" description="Low complexity" evidence="2">
    <location>
        <begin position="493"/>
        <end position="509"/>
    </location>
</feature>
<feature type="domain" description="Pericentriolar material 1 protein C-terminal" evidence="3">
    <location>
        <begin position="1362"/>
        <end position="1994"/>
    </location>
</feature>
<feature type="region of interest" description="Disordered" evidence="2">
    <location>
        <begin position="659"/>
        <end position="697"/>
    </location>
</feature>
<feature type="region of interest" description="Disordered" evidence="2">
    <location>
        <begin position="912"/>
        <end position="931"/>
    </location>
</feature>
<evidence type="ECO:0000259" key="3">
    <source>
        <dbReference type="Pfam" id="PF15717"/>
    </source>
</evidence>
<dbReference type="GeneID" id="102977304"/>
<dbReference type="RefSeq" id="XP_023987170.1">
    <property type="nucleotide sequence ID" value="XM_024131402.3"/>
</dbReference>
<feature type="compositionally biased region" description="Polar residues" evidence="2">
    <location>
        <begin position="116"/>
        <end position="132"/>
    </location>
</feature>
<feature type="coiled-coil region" evidence="1">
    <location>
        <begin position="697"/>
        <end position="727"/>
    </location>
</feature>
<feature type="compositionally biased region" description="Basic residues" evidence="2">
    <location>
        <begin position="1341"/>
        <end position="1354"/>
    </location>
</feature>
<organism evidence="4 5">
    <name type="scientific">Physeter macrocephalus</name>
    <name type="common">Sperm whale</name>
    <name type="synonym">Physeter catodon</name>
    <dbReference type="NCBI Taxonomy" id="9755"/>
    <lineage>
        <taxon>Eukaryota</taxon>
        <taxon>Metazoa</taxon>
        <taxon>Chordata</taxon>
        <taxon>Craniata</taxon>
        <taxon>Vertebrata</taxon>
        <taxon>Euteleostomi</taxon>
        <taxon>Mammalia</taxon>
        <taxon>Eutheria</taxon>
        <taxon>Laurasiatheria</taxon>
        <taxon>Artiodactyla</taxon>
        <taxon>Whippomorpha</taxon>
        <taxon>Cetacea</taxon>
        <taxon>Odontoceti</taxon>
        <taxon>Physeteridae</taxon>
        <taxon>Physeter</taxon>
    </lineage>
</organism>
<feature type="region of interest" description="Disordered" evidence="2">
    <location>
        <begin position="960"/>
        <end position="1012"/>
    </location>
</feature>
<keyword evidence="4" id="KW-1185">Reference proteome</keyword>
<dbReference type="InterPro" id="IPR031446">
    <property type="entry name" value="PCM1_C"/>
</dbReference>
<feature type="region of interest" description="Disordered" evidence="2">
    <location>
        <begin position="741"/>
        <end position="773"/>
    </location>
</feature>
<feature type="compositionally biased region" description="Basic and acidic residues" evidence="2">
    <location>
        <begin position="43"/>
        <end position="61"/>
    </location>
</feature>
<gene>
    <name evidence="5" type="primary">PCM1</name>
</gene>
<protein>
    <submittedName>
        <fullName evidence="5">Pericentriolar material 1 protein isoform X16</fullName>
    </submittedName>
</protein>
<feature type="region of interest" description="Disordered" evidence="2">
    <location>
        <begin position="1718"/>
        <end position="1863"/>
    </location>
</feature>
<feature type="compositionally biased region" description="Polar residues" evidence="2">
    <location>
        <begin position="465"/>
        <end position="479"/>
    </location>
</feature>
<dbReference type="InterPro" id="IPR024138">
    <property type="entry name" value="Pericentriolar_Pcm1"/>
</dbReference>
<feature type="compositionally biased region" description="Low complexity" evidence="2">
    <location>
        <begin position="679"/>
        <end position="688"/>
    </location>
</feature>
<feature type="coiled-coil region" evidence="1">
    <location>
        <begin position="1036"/>
        <end position="1063"/>
    </location>
</feature>
<evidence type="ECO:0000256" key="1">
    <source>
        <dbReference type="SAM" id="Coils"/>
    </source>
</evidence>
<feature type="compositionally biased region" description="Polar residues" evidence="2">
    <location>
        <begin position="284"/>
        <end position="299"/>
    </location>
</feature>
<dbReference type="PANTHER" id="PTHR14164:SF12">
    <property type="entry name" value="PERICENTRIOLAR MATERIAL 1 PROTEIN"/>
    <property type="match status" value="1"/>
</dbReference>
<reference evidence="5" key="1">
    <citation type="submission" date="2025-08" db="UniProtKB">
        <authorList>
            <consortium name="RefSeq"/>
        </authorList>
    </citation>
    <scope>IDENTIFICATION</scope>
    <source>
        <tissue evidence="5">Muscle</tissue>
    </source>
</reference>